<dbReference type="Pfam" id="PF00528">
    <property type="entry name" value="BPD_transp_1"/>
    <property type="match status" value="1"/>
</dbReference>
<dbReference type="EMBL" id="AP018712">
    <property type="protein sequence ID" value="BBE30731.1"/>
    <property type="molecule type" value="Genomic_DNA"/>
</dbReference>
<evidence type="ECO:0000256" key="6">
    <source>
        <dbReference type="ARBA" id="ARBA00023136"/>
    </source>
</evidence>
<reference evidence="9 10" key="1">
    <citation type="submission" date="2018-06" db="EMBL/GenBank/DDBJ databases">
        <title>Genome sequencing of Oceanotoga sp. sy52.</title>
        <authorList>
            <person name="Mori K."/>
        </authorList>
    </citation>
    <scope>NUCLEOTIDE SEQUENCE [LARGE SCALE GENOMIC DNA]</scope>
    <source>
        <strain evidence="10">sy52</strain>
    </source>
</reference>
<dbReference type="SUPFAM" id="SSF50156">
    <property type="entry name" value="PDZ domain-like"/>
    <property type="match status" value="1"/>
</dbReference>
<comment type="similarity">
    <text evidence="7">Belongs to the binding-protein-dependent transport system permease family.</text>
</comment>
<dbReference type="InterPro" id="IPR035906">
    <property type="entry name" value="MetI-like_sf"/>
</dbReference>
<feature type="transmembrane region" description="Helical" evidence="7">
    <location>
        <begin position="376"/>
        <end position="399"/>
    </location>
</feature>
<dbReference type="InterPro" id="IPR001478">
    <property type="entry name" value="PDZ"/>
</dbReference>
<accession>A0A7G1G314</accession>
<evidence type="ECO:0000256" key="3">
    <source>
        <dbReference type="ARBA" id="ARBA00022475"/>
    </source>
</evidence>
<feature type="transmembrane region" description="Helical" evidence="7">
    <location>
        <begin position="270"/>
        <end position="292"/>
    </location>
</feature>
<dbReference type="PROSITE" id="PS50928">
    <property type="entry name" value="ABC_TM1"/>
    <property type="match status" value="1"/>
</dbReference>
<dbReference type="Gene3D" id="2.30.42.10">
    <property type="match status" value="1"/>
</dbReference>
<dbReference type="InterPro" id="IPR000515">
    <property type="entry name" value="MetI-like"/>
</dbReference>
<evidence type="ECO:0000256" key="1">
    <source>
        <dbReference type="ARBA" id="ARBA00004651"/>
    </source>
</evidence>
<dbReference type="KEGG" id="ocy:OSSY52_08720"/>
<dbReference type="GO" id="GO:0055085">
    <property type="term" value="P:transmembrane transport"/>
    <property type="evidence" value="ECO:0007669"/>
    <property type="project" value="InterPro"/>
</dbReference>
<comment type="subcellular location">
    <subcellularLocation>
        <location evidence="1 7">Cell membrane</location>
        <topology evidence="1 7">Multi-pass membrane protein</topology>
    </subcellularLocation>
</comment>
<dbReference type="Proteomes" id="UP000516361">
    <property type="component" value="Chromosome"/>
</dbReference>
<evidence type="ECO:0000259" key="8">
    <source>
        <dbReference type="PROSITE" id="PS50928"/>
    </source>
</evidence>
<dbReference type="AlphaFoldDB" id="A0A7G1G314"/>
<dbReference type="Gene3D" id="1.10.3720.10">
    <property type="entry name" value="MetI-like"/>
    <property type="match status" value="1"/>
</dbReference>
<organism evidence="9 10">
    <name type="scientific">Tepiditoga spiralis</name>
    <dbReference type="NCBI Taxonomy" id="2108365"/>
    <lineage>
        <taxon>Bacteria</taxon>
        <taxon>Thermotogati</taxon>
        <taxon>Thermotogota</taxon>
        <taxon>Thermotogae</taxon>
        <taxon>Petrotogales</taxon>
        <taxon>Petrotogaceae</taxon>
        <taxon>Tepiditoga</taxon>
    </lineage>
</organism>
<feature type="domain" description="ABC transmembrane type-1" evidence="8">
    <location>
        <begin position="236"/>
        <end position="429"/>
    </location>
</feature>
<feature type="transmembrane region" description="Helical" evidence="7">
    <location>
        <begin position="15"/>
        <end position="36"/>
    </location>
</feature>
<proteinExistence type="inferred from homology"/>
<feature type="transmembrane region" description="Helical" evidence="7">
    <location>
        <begin position="348"/>
        <end position="370"/>
    </location>
</feature>
<evidence type="ECO:0000256" key="2">
    <source>
        <dbReference type="ARBA" id="ARBA00022448"/>
    </source>
</evidence>
<dbReference type="GO" id="GO:0005886">
    <property type="term" value="C:plasma membrane"/>
    <property type="evidence" value="ECO:0007669"/>
    <property type="project" value="UniProtKB-SubCell"/>
</dbReference>
<keyword evidence="5 7" id="KW-1133">Transmembrane helix</keyword>
<dbReference type="Pfam" id="PF13180">
    <property type="entry name" value="PDZ_2"/>
    <property type="match status" value="1"/>
</dbReference>
<sequence>MKMGMKTKRNIEKTFLYILVFIMIIFYIFPFVWSILSSITSNKYLFRENLGITFESGAVVNSVHGNTIANKANFKMKDIIKEVNGIKIKNSSQLINVLNKIDKNNPVEFKVKRKIRVIVVNGIEINYITNLKDVLNDYKETKEIEYMKMGNSLYINGARFEYSEKLINIVKTIQETKNANYQVKELNKIIPIKADLSSVKELKDKTNIIGLDIDDKRFTFSNYILVFSERPFLRYIWNSIIVAGTTTILSLIFGAFAGYSVARLKIPGKIAIMSLILAVSMFPQISILGGLFKILRNLNLINHYWGLIIPYIAINLPLTTWILQNFFRDLPASIEESAYIDGCSKFMTLWRIVIPLSIPAFVTTGLLTFIAAWNEFLFAFTFITETNMYTVPVAIAMFSGKSQYEVPWGQLMAASVIITVPLVIMVLVFQKKIVAGLTSGAVKG</sequence>
<dbReference type="PANTHER" id="PTHR32243">
    <property type="entry name" value="MALTOSE TRANSPORT SYSTEM PERMEASE-RELATED"/>
    <property type="match status" value="1"/>
</dbReference>
<keyword evidence="10" id="KW-1185">Reference proteome</keyword>
<dbReference type="RefSeq" id="WP_190615801.1">
    <property type="nucleotide sequence ID" value="NZ_AP018712.1"/>
</dbReference>
<dbReference type="SUPFAM" id="SSF161098">
    <property type="entry name" value="MetI-like"/>
    <property type="match status" value="1"/>
</dbReference>
<evidence type="ECO:0000313" key="10">
    <source>
        <dbReference type="Proteomes" id="UP000516361"/>
    </source>
</evidence>
<keyword evidence="4 7" id="KW-0812">Transmembrane</keyword>
<protein>
    <recommendedName>
        <fullName evidence="8">ABC transmembrane type-1 domain-containing protein</fullName>
    </recommendedName>
</protein>
<feature type="transmembrane region" description="Helical" evidence="7">
    <location>
        <begin position="411"/>
        <end position="429"/>
    </location>
</feature>
<dbReference type="InterPro" id="IPR036034">
    <property type="entry name" value="PDZ_sf"/>
</dbReference>
<name>A0A7G1G314_9BACT</name>
<dbReference type="PANTHER" id="PTHR32243:SF18">
    <property type="entry name" value="INNER MEMBRANE ABC TRANSPORTER PERMEASE PROTEIN YCJP"/>
    <property type="match status" value="1"/>
</dbReference>
<dbReference type="SMART" id="SM00228">
    <property type="entry name" value="PDZ"/>
    <property type="match status" value="1"/>
</dbReference>
<evidence type="ECO:0000313" key="9">
    <source>
        <dbReference type="EMBL" id="BBE30731.1"/>
    </source>
</evidence>
<dbReference type="InParanoid" id="A0A7G1G314"/>
<evidence type="ECO:0000256" key="5">
    <source>
        <dbReference type="ARBA" id="ARBA00022989"/>
    </source>
</evidence>
<evidence type="ECO:0000256" key="4">
    <source>
        <dbReference type="ARBA" id="ARBA00022692"/>
    </source>
</evidence>
<dbReference type="CDD" id="cd06261">
    <property type="entry name" value="TM_PBP2"/>
    <property type="match status" value="1"/>
</dbReference>
<feature type="transmembrane region" description="Helical" evidence="7">
    <location>
        <begin position="235"/>
        <end position="258"/>
    </location>
</feature>
<evidence type="ECO:0000256" key="7">
    <source>
        <dbReference type="RuleBase" id="RU363032"/>
    </source>
</evidence>
<dbReference type="InterPro" id="IPR050901">
    <property type="entry name" value="BP-dep_ABC_trans_perm"/>
</dbReference>
<keyword evidence="2 7" id="KW-0813">Transport</keyword>
<keyword evidence="6 7" id="KW-0472">Membrane</keyword>
<gene>
    <name evidence="9" type="ORF">OSSY52_08720</name>
</gene>
<feature type="transmembrane region" description="Helical" evidence="7">
    <location>
        <begin position="304"/>
        <end position="327"/>
    </location>
</feature>
<keyword evidence="3" id="KW-1003">Cell membrane</keyword>